<evidence type="ECO:0000313" key="1">
    <source>
        <dbReference type="EMBL" id="SJZ67689.1"/>
    </source>
</evidence>
<dbReference type="Proteomes" id="UP000190135">
    <property type="component" value="Unassembled WGS sequence"/>
</dbReference>
<name>A0A1T4MKX5_9HYPH</name>
<accession>A0A1T4MKX5</accession>
<reference evidence="1 2" key="1">
    <citation type="submission" date="2017-02" db="EMBL/GenBank/DDBJ databases">
        <authorList>
            <person name="Peterson S.W."/>
        </authorList>
    </citation>
    <scope>NUCLEOTIDE SEQUENCE [LARGE SCALE GENOMIC DNA]</scope>
    <source>
        <strain evidence="1 2">USBA 369</strain>
    </source>
</reference>
<gene>
    <name evidence="1" type="ORF">SAMN05428963_102174</name>
</gene>
<dbReference type="RefSeq" id="WP_078706875.1">
    <property type="nucleotide sequence ID" value="NZ_FUXL01000002.1"/>
</dbReference>
<proteinExistence type="predicted"/>
<organism evidence="1 2">
    <name type="scientific">Consotaella salsifontis</name>
    <dbReference type="NCBI Taxonomy" id="1365950"/>
    <lineage>
        <taxon>Bacteria</taxon>
        <taxon>Pseudomonadati</taxon>
        <taxon>Pseudomonadota</taxon>
        <taxon>Alphaproteobacteria</taxon>
        <taxon>Hyphomicrobiales</taxon>
        <taxon>Aurantimonadaceae</taxon>
        <taxon>Consotaella</taxon>
    </lineage>
</organism>
<dbReference type="AlphaFoldDB" id="A0A1T4MKX5"/>
<sequence length="64" mass="7110">MTRFLDVAVDIADLLFEAEETRRPLDIQVEAQRLVTLHAKSGVSLDAVLETLKSEYTIPVSASH</sequence>
<protein>
    <submittedName>
        <fullName evidence="1">Uncharacterized protein</fullName>
    </submittedName>
</protein>
<keyword evidence="2" id="KW-1185">Reference proteome</keyword>
<evidence type="ECO:0000313" key="2">
    <source>
        <dbReference type="Proteomes" id="UP000190135"/>
    </source>
</evidence>
<dbReference type="EMBL" id="FUXL01000002">
    <property type="protein sequence ID" value="SJZ67689.1"/>
    <property type="molecule type" value="Genomic_DNA"/>
</dbReference>